<protein>
    <submittedName>
        <fullName evidence="2">Uncharacterized protein</fullName>
    </submittedName>
</protein>
<sequence length="186" mass="20055">MTHKSTSQPCPTRKPPTCSKALQTTVSEQTTTAGWSTTSNDAQKYPALFFVRESSGSNVGSPENTLIPLVFRCLHAYGNRCRAVNGSLSPTYHDRNVYFPGRLHTANDTVGILASLPATLLCLSRQPYLSRALELDDSHEPLTIGAASLNAVTRSQVDQSITNDLTAILHNASFAVAFSTITTSII</sequence>
<dbReference type="AlphaFoldDB" id="A0A3S5AK26"/>
<reference evidence="2" key="1">
    <citation type="submission" date="2018-11" db="EMBL/GenBank/DDBJ databases">
        <authorList>
            <consortium name="Pathogen Informatics"/>
        </authorList>
    </citation>
    <scope>NUCLEOTIDE SEQUENCE</scope>
</reference>
<evidence type="ECO:0000256" key="1">
    <source>
        <dbReference type="SAM" id="MobiDB-lite"/>
    </source>
</evidence>
<organism evidence="2 3">
    <name type="scientific">Protopolystoma xenopodis</name>
    <dbReference type="NCBI Taxonomy" id="117903"/>
    <lineage>
        <taxon>Eukaryota</taxon>
        <taxon>Metazoa</taxon>
        <taxon>Spiralia</taxon>
        <taxon>Lophotrochozoa</taxon>
        <taxon>Platyhelminthes</taxon>
        <taxon>Monogenea</taxon>
        <taxon>Polyopisthocotylea</taxon>
        <taxon>Polystomatidea</taxon>
        <taxon>Polystomatidae</taxon>
        <taxon>Protopolystoma</taxon>
    </lineage>
</organism>
<comment type="caution">
    <text evidence="2">The sequence shown here is derived from an EMBL/GenBank/DDBJ whole genome shotgun (WGS) entry which is preliminary data.</text>
</comment>
<feature type="compositionally biased region" description="Polar residues" evidence="1">
    <location>
        <begin position="1"/>
        <end position="10"/>
    </location>
</feature>
<accession>A0A3S5AK26</accession>
<feature type="region of interest" description="Disordered" evidence="1">
    <location>
        <begin position="1"/>
        <end position="23"/>
    </location>
</feature>
<dbReference type="EMBL" id="CAAALY010075988">
    <property type="protein sequence ID" value="VEL25741.1"/>
    <property type="molecule type" value="Genomic_DNA"/>
</dbReference>
<evidence type="ECO:0000313" key="3">
    <source>
        <dbReference type="Proteomes" id="UP000784294"/>
    </source>
</evidence>
<name>A0A3S5AK26_9PLAT</name>
<keyword evidence="3" id="KW-1185">Reference proteome</keyword>
<proteinExistence type="predicted"/>
<evidence type="ECO:0000313" key="2">
    <source>
        <dbReference type="EMBL" id="VEL25741.1"/>
    </source>
</evidence>
<gene>
    <name evidence="2" type="ORF">PXEA_LOCUS19181</name>
</gene>
<dbReference type="Proteomes" id="UP000784294">
    <property type="component" value="Unassembled WGS sequence"/>
</dbReference>